<feature type="chain" id="PRO_5003943538" evidence="1">
    <location>
        <begin position="35"/>
        <end position="319"/>
    </location>
</feature>
<dbReference type="Proteomes" id="UP000010816">
    <property type="component" value="Chromosome"/>
</dbReference>
<dbReference type="EMBL" id="CP003051">
    <property type="protein sequence ID" value="AGA90626.1"/>
    <property type="molecule type" value="Genomic_DNA"/>
</dbReference>
<dbReference type="RefSeq" id="WP_015280767.1">
    <property type="nucleotide sequence ID" value="NC_019940.1"/>
</dbReference>
<feature type="signal peptide" evidence="1">
    <location>
        <begin position="1"/>
        <end position="34"/>
    </location>
</feature>
<proteinExistence type="predicted"/>
<dbReference type="STRING" id="765912.Thimo_1858"/>
<accession>L0GXB4</accession>
<evidence type="ECO:0000256" key="1">
    <source>
        <dbReference type="SAM" id="SignalP"/>
    </source>
</evidence>
<dbReference type="eggNOG" id="ENOG502ZVVW">
    <property type="taxonomic scope" value="Bacteria"/>
</dbReference>
<keyword evidence="3" id="KW-1185">Reference proteome</keyword>
<protein>
    <submittedName>
        <fullName evidence="2">Uncharacterized protein</fullName>
    </submittedName>
</protein>
<evidence type="ECO:0000313" key="3">
    <source>
        <dbReference type="Proteomes" id="UP000010816"/>
    </source>
</evidence>
<sequence length="319" mass="36076">MDRQTRRRCRFASPFATLAAFALISLGAPLAAPADPLKLDWPAPASARIFVEDNKETRETTTEMRLLVTPLEEGAKWRLDFPKVKLLEINGNDVSTPEELAHVPPKFRIMTEAMPSFIVDREARIVEIPGVEEMLDNLIQEVPEDTPGATQDELRMVLFEPSVIDLIRAKADRFWHLWVGIWVEKAIEPGERLDFKAESDYVGITVPAEGRFENLGEAPEHAGASHLVFELIARGDPLREAVYKSLAKAFEQAEQPMPDDITLESIKSAERRERIDLIADLTTMRPYEVRALTSLTLDIGEDGPQAKIEENVFRFEWTE</sequence>
<gene>
    <name evidence="2" type="ORF">Thimo_1858</name>
</gene>
<reference evidence="2 3" key="1">
    <citation type="submission" date="2011-09" db="EMBL/GenBank/DDBJ databases">
        <title>Complete sequence of chromosome of Thioflavicoccus mobilis 8321.</title>
        <authorList>
            <consortium name="US DOE Joint Genome Institute"/>
            <person name="Lucas S."/>
            <person name="Han J."/>
            <person name="Lapidus A."/>
            <person name="Cheng J.-F."/>
            <person name="Goodwin L."/>
            <person name="Pitluck S."/>
            <person name="Peters L."/>
            <person name="Ovchinnikova G."/>
            <person name="Lu M."/>
            <person name="Detter J.C."/>
            <person name="Han C."/>
            <person name="Tapia R."/>
            <person name="Land M."/>
            <person name="Hauser L."/>
            <person name="Kyrpides N."/>
            <person name="Ivanova N."/>
            <person name="Pagani I."/>
            <person name="Vogl K."/>
            <person name="Liu Z."/>
            <person name="Imhoff J."/>
            <person name="Thiel V."/>
            <person name="Frigaard N.-U."/>
            <person name="Bryant D."/>
            <person name="Woyke T."/>
        </authorList>
    </citation>
    <scope>NUCLEOTIDE SEQUENCE [LARGE SCALE GENOMIC DNA]</scope>
    <source>
        <strain evidence="2 3">8321</strain>
    </source>
</reference>
<dbReference type="KEGG" id="tmb:Thimo_1858"/>
<dbReference type="HOGENOM" id="CLU_871355_0_0_6"/>
<organism evidence="2 3">
    <name type="scientific">Thioflavicoccus mobilis 8321</name>
    <dbReference type="NCBI Taxonomy" id="765912"/>
    <lineage>
        <taxon>Bacteria</taxon>
        <taxon>Pseudomonadati</taxon>
        <taxon>Pseudomonadota</taxon>
        <taxon>Gammaproteobacteria</taxon>
        <taxon>Chromatiales</taxon>
        <taxon>Chromatiaceae</taxon>
        <taxon>Thioflavicoccus</taxon>
    </lineage>
</organism>
<keyword evidence="1" id="KW-0732">Signal</keyword>
<evidence type="ECO:0000313" key="2">
    <source>
        <dbReference type="EMBL" id="AGA90626.1"/>
    </source>
</evidence>
<name>L0GXB4_9GAMM</name>
<dbReference type="OrthoDB" id="5523372at2"/>
<dbReference type="AlphaFoldDB" id="L0GXB4"/>